<dbReference type="PROSITE" id="PS50297">
    <property type="entry name" value="ANK_REP_REGION"/>
    <property type="match status" value="3"/>
</dbReference>
<dbReference type="EMBL" id="CM000839">
    <property type="protein sequence ID" value="KRH55211.1"/>
    <property type="molecule type" value="Genomic_DNA"/>
</dbReference>
<evidence type="ECO:0000313" key="7">
    <source>
        <dbReference type="Proteomes" id="UP000008827"/>
    </source>
</evidence>
<dbReference type="GO" id="GO:0005886">
    <property type="term" value="C:plasma membrane"/>
    <property type="evidence" value="ECO:0007669"/>
    <property type="project" value="UniProtKB-SubCell"/>
</dbReference>
<dbReference type="InParanoid" id="A0A0R0JSW9"/>
<dbReference type="OrthoDB" id="7729168at2759"/>
<dbReference type="InterPro" id="IPR026961">
    <property type="entry name" value="PGG_dom"/>
</dbReference>
<feature type="transmembrane region" description="Helical" evidence="3">
    <location>
        <begin position="354"/>
        <end position="375"/>
    </location>
</feature>
<proteinExistence type="predicted"/>
<dbReference type="ExpressionAtlas" id="A0A0R0JSW9">
    <property type="expression patterns" value="baseline and differential"/>
</dbReference>
<organism evidence="5">
    <name type="scientific">Glycine max</name>
    <name type="common">Soybean</name>
    <name type="synonym">Glycine hispida</name>
    <dbReference type="NCBI Taxonomy" id="3847"/>
    <lineage>
        <taxon>Eukaryota</taxon>
        <taxon>Viridiplantae</taxon>
        <taxon>Streptophyta</taxon>
        <taxon>Embryophyta</taxon>
        <taxon>Tracheophyta</taxon>
        <taxon>Spermatophyta</taxon>
        <taxon>Magnoliopsida</taxon>
        <taxon>eudicotyledons</taxon>
        <taxon>Gunneridae</taxon>
        <taxon>Pentapetalae</taxon>
        <taxon>rosids</taxon>
        <taxon>fabids</taxon>
        <taxon>Fabales</taxon>
        <taxon>Fabaceae</taxon>
        <taxon>Papilionoideae</taxon>
        <taxon>50 kb inversion clade</taxon>
        <taxon>NPAAA clade</taxon>
        <taxon>indigoferoid/millettioid clade</taxon>
        <taxon>Phaseoleae</taxon>
        <taxon>Glycine</taxon>
        <taxon>Glycine subgen. Soja</taxon>
    </lineage>
</organism>
<evidence type="ECO:0000259" key="4">
    <source>
        <dbReference type="Pfam" id="PF13962"/>
    </source>
</evidence>
<dbReference type="STRING" id="3847.A0A0R0JSW9"/>
<dbReference type="InterPro" id="IPR036770">
    <property type="entry name" value="Ankyrin_rpt-contain_sf"/>
</dbReference>
<dbReference type="PROSITE" id="PS50088">
    <property type="entry name" value="ANK_REPEAT"/>
    <property type="match status" value="3"/>
</dbReference>
<feature type="repeat" description="ANK" evidence="2">
    <location>
        <begin position="146"/>
        <end position="167"/>
    </location>
</feature>
<keyword evidence="3" id="KW-0812">Transmembrane</keyword>
<dbReference type="PANTHER" id="PTHR24128:SF87">
    <property type="entry name" value="ANKYRIN REPEAT FAMILY PROTEIN"/>
    <property type="match status" value="1"/>
</dbReference>
<dbReference type="Gramene" id="KRH55211">
    <property type="protein sequence ID" value="KRH55211"/>
    <property type="gene ID" value="GLYMA_06G237900"/>
</dbReference>
<dbReference type="Gene3D" id="1.25.40.20">
    <property type="entry name" value="Ankyrin repeat-containing domain"/>
    <property type="match status" value="1"/>
</dbReference>
<comment type="subcellular location">
    <subcellularLocation>
        <location evidence="1">Cell membrane</location>
        <topology evidence="1">Peripheral membrane protein</topology>
        <orientation evidence="1">Cytoplasmic side</orientation>
    </subcellularLocation>
</comment>
<sequence length="458" mass="50582">MASNMNTTSDNKLKVAAQEGDINLLYTVIEEDPQVLEHNDLISFVETPLHIASSCGNIGFATEIMRLKPSLAWKLNQQGFTPIHLAMQHSHKRMVHRLVDINKELVRAKGREGLTPLHFASQIGEIDLLANFLLACPDSIEDVTIRGETALHIAVRYRQYEALQLLVGWLKGTCQKNAMQIEKTILNWKDEEGNTILHVSALMNDSKVLQLLLKTKVDLKVKNLENSTALDVAASAEIKNALVRAGAKHGSSVTNAPTLADKLRWNITLMGKIIIFVLRIRRDITEDQRQAFLVVAALIATATYQSALSPPGGVFQANAGNNDNNNVNITSPNSTTIATQGINAGTSVISEGDFLTLSILNSLSLLISTVTIYILTPSGIVGTILFTPMFWFAYCYLYSIRVISPTNATKNFNLVMLCLFSSLYSGVGWTFSVVCKRLKIHEKMRDIGTRNSTGRNIW</sequence>
<accession>A0A0R0JSW9</accession>
<dbReference type="Pfam" id="PF13857">
    <property type="entry name" value="Ank_5"/>
    <property type="match status" value="1"/>
</dbReference>
<feature type="transmembrane region" description="Helical" evidence="3">
    <location>
        <begin position="292"/>
        <end position="308"/>
    </location>
</feature>
<dbReference type="InterPro" id="IPR002110">
    <property type="entry name" value="Ankyrin_rpt"/>
</dbReference>
<keyword evidence="7" id="KW-1185">Reference proteome</keyword>
<dbReference type="OMA" id="LICAIVN"/>
<dbReference type="Pfam" id="PF12796">
    <property type="entry name" value="Ank_2"/>
    <property type="match status" value="2"/>
</dbReference>
<feature type="transmembrane region" description="Helical" evidence="3">
    <location>
        <begin position="412"/>
        <end position="435"/>
    </location>
</feature>
<feature type="transmembrane region" description="Helical" evidence="3">
    <location>
        <begin position="380"/>
        <end position="400"/>
    </location>
</feature>
<keyword evidence="2" id="KW-0040">ANK repeat</keyword>
<dbReference type="FunCoup" id="A0A0R0JSW9">
    <property type="interactions" value="226"/>
</dbReference>
<protein>
    <recommendedName>
        <fullName evidence="4">PGG domain-containing protein</fullName>
    </recommendedName>
</protein>
<keyword evidence="3" id="KW-1133">Transmembrane helix</keyword>
<dbReference type="SMART" id="SM00248">
    <property type="entry name" value="ANK"/>
    <property type="match status" value="6"/>
</dbReference>
<dbReference type="SUPFAM" id="SSF48403">
    <property type="entry name" value="Ankyrin repeat"/>
    <property type="match status" value="1"/>
</dbReference>
<evidence type="ECO:0000256" key="1">
    <source>
        <dbReference type="ARBA" id="ARBA00004413"/>
    </source>
</evidence>
<dbReference type="EnsemblPlants" id="KRH55211">
    <property type="protein sequence ID" value="KRH55211"/>
    <property type="gene ID" value="GLYMA_06G237900"/>
</dbReference>
<name>A0A0R0JSW9_SOYBN</name>
<gene>
    <name evidence="5" type="ORF">GLYMA_06G237900</name>
</gene>
<dbReference type="SMR" id="A0A0R0JSW9"/>
<dbReference type="Pfam" id="PF13962">
    <property type="entry name" value="PGG"/>
    <property type="match status" value="1"/>
</dbReference>
<evidence type="ECO:0000313" key="6">
    <source>
        <dbReference type="EnsemblPlants" id="KRH55211"/>
    </source>
</evidence>
<keyword evidence="3" id="KW-0472">Membrane</keyword>
<reference evidence="5" key="3">
    <citation type="submission" date="2018-07" db="EMBL/GenBank/DDBJ databases">
        <title>WGS assembly of Glycine max.</title>
        <authorList>
            <person name="Schmutz J."/>
            <person name="Cannon S."/>
            <person name="Schlueter J."/>
            <person name="Ma J."/>
            <person name="Mitros T."/>
            <person name="Nelson W."/>
            <person name="Hyten D."/>
            <person name="Song Q."/>
            <person name="Thelen J."/>
            <person name="Cheng J."/>
            <person name="Xu D."/>
            <person name="Hellsten U."/>
            <person name="May G."/>
            <person name="Yu Y."/>
            <person name="Sakurai T."/>
            <person name="Umezawa T."/>
            <person name="Bhattacharyya M."/>
            <person name="Sandhu D."/>
            <person name="Valliyodan B."/>
            <person name="Lindquist E."/>
            <person name="Peto M."/>
            <person name="Grant D."/>
            <person name="Shu S."/>
            <person name="Goodstein D."/>
            <person name="Barry K."/>
            <person name="Futrell-Griggs M."/>
            <person name="Abernathy B."/>
            <person name="Du J."/>
            <person name="Tian Z."/>
            <person name="Zhu L."/>
            <person name="Gill N."/>
            <person name="Joshi T."/>
            <person name="Libault M."/>
            <person name="Sethuraman A."/>
            <person name="Zhang X."/>
            <person name="Shinozaki K."/>
            <person name="Nguyen H."/>
            <person name="Wing R."/>
            <person name="Cregan P."/>
            <person name="Specht J."/>
            <person name="Grimwood J."/>
            <person name="Rokhsar D."/>
            <person name="Stacey G."/>
            <person name="Shoemaker R."/>
            <person name="Jackson S."/>
        </authorList>
    </citation>
    <scope>NUCLEOTIDE SEQUENCE</scope>
    <source>
        <tissue evidence="5">Callus</tissue>
    </source>
</reference>
<dbReference type="Proteomes" id="UP000008827">
    <property type="component" value="Chromosome 6"/>
</dbReference>
<reference evidence="6" key="2">
    <citation type="submission" date="2018-02" db="UniProtKB">
        <authorList>
            <consortium name="EnsemblPlants"/>
        </authorList>
    </citation>
    <scope>IDENTIFICATION</scope>
    <source>
        <strain evidence="6">Williams 82</strain>
    </source>
</reference>
<reference evidence="5 6" key="1">
    <citation type="journal article" date="2010" name="Nature">
        <title>Genome sequence of the palaeopolyploid soybean.</title>
        <authorList>
            <person name="Schmutz J."/>
            <person name="Cannon S.B."/>
            <person name="Schlueter J."/>
            <person name="Ma J."/>
            <person name="Mitros T."/>
            <person name="Nelson W."/>
            <person name="Hyten D.L."/>
            <person name="Song Q."/>
            <person name="Thelen J.J."/>
            <person name="Cheng J."/>
            <person name="Xu D."/>
            <person name="Hellsten U."/>
            <person name="May G.D."/>
            <person name="Yu Y."/>
            <person name="Sakurai T."/>
            <person name="Umezawa T."/>
            <person name="Bhattacharyya M.K."/>
            <person name="Sandhu D."/>
            <person name="Valliyodan B."/>
            <person name="Lindquist E."/>
            <person name="Peto M."/>
            <person name="Grant D."/>
            <person name="Shu S."/>
            <person name="Goodstein D."/>
            <person name="Barry K."/>
            <person name="Futrell-Griggs M."/>
            <person name="Abernathy B."/>
            <person name="Du J."/>
            <person name="Tian Z."/>
            <person name="Zhu L."/>
            <person name="Gill N."/>
            <person name="Joshi T."/>
            <person name="Libault M."/>
            <person name="Sethuraman A."/>
            <person name="Zhang X.-C."/>
            <person name="Shinozaki K."/>
            <person name="Nguyen H.T."/>
            <person name="Wing R.A."/>
            <person name="Cregan P."/>
            <person name="Specht J."/>
            <person name="Grimwood J."/>
            <person name="Rokhsar D."/>
            <person name="Stacey G."/>
            <person name="Shoemaker R.C."/>
            <person name="Jackson S.A."/>
        </authorList>
    </citation>
    <scope>NUCLEOTIDE SEQUENCE [LARGE SCALE GENOMIC DNA]</scope>
    <source>
        <strain evidence="6">cv. Williams 82</strain>
        <tissue evidence="5">Callus</tissue>
    </source>
</reference>
<dbReference type="AlphaFoldDB" id="A0A0R0JSW9"/>
<evidence type="ECO:0000313" key="5">
    <source>
        <dbReference type="EMBL" id="KRH55211.1"/>
    </source>
</evidence>
<feature type="repeat" description="ANK" evidence="2">
    <location>
        <begin position="192"/>
        <end position="224"/>
    </location>
</feature>
<feature type="repeat" description="ANK" evidence="2">
    <location>
        <begin position="112"/>
        <end position="134"/>
    </location>
</feature>
<evidence type="ECO:0000256" key="3">
    <source>
        <dbReference type="SAM" id="Phobius"/>
    </source>
</evidence>
<feature type="domain" description="PGG" evidence="4">
    <location>
        <begin position="285"/>
        <end position="379"/>
    </location>
</feature>
<evidence type="ECO:0000256" key="2">
    <source>
        <dbReference type="PROSITE-ProRule" id="PRU00023"/>
    </source>
</evidence>
<dbReference type="PANTHER" id="PTHR24128">
    <property type="entry name" value="HOMEOBOX PROTEIN WARIAI"/>
    <property type="match status" value="1"/>
</dbReference>